<keyword evidence="1" id="KW-0862">Zinc</keyword>
<protein>
    <submittedName>
        <fullName evidence="4">C2H2-type zinc finger transcription factor</fullName>
    </submittedName>
</protein>
<dbReference type="InterPro" id="IPR013087">
    <property type="entry name" value="Znf_C2H2_type"/>
</dbReference>
<feature type="region of interest" description="Disordered" evidence="2">
    <location>
        <begin position="1"/>
        <end position="24"/>
    </location>
</feature>
<keyword evidence="1" id="KW-0479">Metal-binding</keyword>
<dbReference type="Gene3D" id="3.30.160.60">
    <property type="entry name" value="Classic Zinc Finger"/>
    <property type="match status" value="1"/>
</dbReference>
<dbReference type="Proteomes" id="UP000077315">
    <property type="component" value="Unassembled WGS sequence"/>
</dbReference>
<dbReference type="RefSeq" id="XP_018289662.1">
    <property type="nucleotide sequence ID" value="XM_018431852.1"/>
</dbReference>
<dbReference type="GeneID" id="28992758"/>
<dbReference type="EMBL" id="KV440985">
    <property type="protein sequence ID" value="OAD71622.1"/>
    <property type="molecule type" value="Genomic_DNA"/>
</dbReference>
<evidence type="ECO:0000259" key="3">
    <source>
        <dbReference type="PROSITE" id="PS50157"/>
    </source>
</evidence>
<dbReference type="VEuPathDB" id="FungiDB:PHYBLDRAFT_147371"/>
<dbReference type="STRING" id="763407.A0A162TWV9"/>
<sequence length="297" mass="33666">MQNKKRQNQNLTKPPPPKRPGELNFSINTRDTTCNECGENFTKPSSLKCHLRTQHTNSNVEPSSSTGNALLDDLLAALNREQLATPFMTEVDINRYDYSSGKEYDNEDDNEYNRHYQDDQVFEPDFENDVSDHNALYNSITNYLSSFDNNDDLDLENESDNTDTETDPANLAEKLMTGPISGCHPFSNLQTMTLKKLLFTMNMLLKIQTDSAGQGTFKLPKLNALMKYQHNKKNRIPILSTVEVKDLTSDPPTVIAEVTLPSTHIELFMANPEKCKKIFSLPDQTPDQSTCFQQGEK</sequence>
<evidence type="ECO:0000313" key="5">
    <source>
        <dbReference type="Proteomes" id="UP000077315"/>
    </source>
</evidence>
<feature type="domain" description="C2H2-type" evidence="3">
    <location>
        <begin position="32"/>
        <end position="60"/>
    </location>
</feature>
<dbReference type="PROSITE" id="PS50157">
    <property type="entry name" value="ZINC_FINGER_C2H2_2"/>
    <property type="match status" value="1"/>
</dbReference>
<keyword evidence="1" id="KW-0863">Zinc-finger</keyword>
<evidence type="ECO:0000256" key="1">
    <source>
        <dbReference type="PROSITE-ProRule" id="PRU00042"/>
    </source>
</evidence>
<accession>A0A162TWV9</accession>
<reference evidence="5" key="1">
    <citation type="submission" date="2015-06" db="EMBL/GenBank/DDBJ databases">
        <title>Expansion of signal transduction pathways in fungi by whole-genome duplication.</title>
        <authorList>
            <consortium name="DOE Joint Genome Institute"/>
            <person name="Corrochano L.M."/>
            <person name="Kuo A."/>
            <person name="Marcet-Houben M."/>
            <person name="Polaino S."/>
            <person name="Salamov A."/>
            <person name="Villalobos J.M."/>
            <person name="Alvarez M.I."/>
            <person name="Avalos J."/>
            <person name="Benito E.P."/>
            <person name="Benoit I."/>
            <person name="Burger G."/>
            <person name="Camino L.P."/>
            <person name="Canovas D."/>
            <person name="Cerda-Olmedo E."/>
            <person name="Cheng J.-F."/>
            <person name="Dominguez A."/>
            <person name="Elias M."/>
            <person name="Eslava A.P."/>
            <person name="Glaser F."/>
            <person name="Grimwood J."/>
            <person name="Gutierrez G."/>
            <person name="Heitman J."/>
            <person name="Henrissat B."/>
            <person name="Iturriaga E.A."/>
            <person name="Lang B.F."/>
            <person name="Lavin J.L."/>
            <person name="Lee S."/>
            <person name="Li W."/>
            <person name="Lindquist E."/>
            <person name="Lopez-Garcia S."/>
            <person name="Luque E.M."/>
            <person name="Marcos A.T."/>
            <person name="Martin J."/>
            <person name="McCluskey K."/>
            <person name="Medina H.R."/>
            <person name="Miralles-Duran A."/>
            <person name="Miyazaki A."/>
            <person name="Munoz-Torres E."/>
            <person name="Oguiza J.A."/>
            <person name="Ohm R."/>
            <person name="Olmedo M."/>
            <person name="Orejas M."/>
            <person name="Ortiz-Castellanos L."/>
            <person name="Pisabarro A.G."/>
            <person name="Rodriguez-Romero J."/>
            <person name="Ruiz-Herrera J."/>
            <person name="Ruiz-Vazquez R."/>
            <person name="Sanz C."/>
            <person name="Schackwitz W."/>
            <person name="Schmutz J."/>
            <person name="Shahriari M."/>
            <person name="Shelest E."/>
            <person name="Silva-Franco F."/>
            <person name="Soanes D."/>
            <person name="Syed K."/>
            <person name="Tagua V.G."/>
            <person name="Talbot N.J."/>
            <person name="Thon M."/>
            <person name="De vries R.P."/>
            <person name="Wiebenga A."/>
            <person name="Yadav J.S."/>
            <person name="Braun E.L."/>
            <person name="Baker S."/>
            <person name="Garre V."/>
            <person name="Horwitz B."/>
            <person name="Torres-Martinez S."/>
            <person name="Idnurm A."/>
            <person name="Herrera-Estrella A."/>
            <person name="Gabaldon T."/>
            <person name="Grigoriev I.V."/>
        </authorList>
    </citation>
    <scope>NUCLEOTIDE SEQUENCE [LARGE SCALE GENOMIC DNA]</scope>
    <source>
        <strain evidence="5">NRRL 1555(-)</strain>
    </source>
</reference>
<evidence type="ECO:0000313" key="4">
    <source>
        <dbReference type="EMBL" id="OAD71622.1"/>
    </source>
</evidence>
<keyword evidence="5" id="KW-1185">Reference proteome</keyword>
<organism evidence="4 5">
    <name type="scientific">Phycomyces blakesleeanus (strain ATCC 8743b / DSM 1359 / FGSC 10004 / NBRC 33097 / NRRL 1555)</name>
    <dbReference type="NCBI Taxonomy" id="763407"/>
    <lineage>
        <taxon>Eukaryota</taxon>
        <taxon>Fungi</taxon>
        <taxon>Fungi incertae sedis</taxon>
        <taxon>Mucoromycota</taxon>
        <taxon>Mucoromycotina</taxon>
        <taxon>Mucoromycetes</taxon>
        <taxon>Mucorales</taxon>
        <taxon>Phycomycetaceae</taxon>
        <taxon>Phycomyces</taxon>
    </lineage>
</organism>
<dbReference type="PROSITE" id="PS00028">
    <property type="entry name" value="ZINC_FINGER_C2H2_1"/>
    <property type="match status" value="1"/>
</dbReference>
<gene>
    <name evidence="4" type="ORF">PHYBLDRAFT_147371</name>
</gene>
<dbReference type="AlphaFoldDB" id="A0A162TWV9"/>
<proteinExistence type="predicted"/>
<evidence type="ECO:0000256" key="2">
    <source>
        <dbReference type="SAM" id="MobiDB-lite"/>
    </source>
</evidence>
<name>A0A162TWV9_PHYB8</name>
<dbReference type="GO" id="GO:0008270">
    <property type="term" value="F:zinc ion binding"/>
    <property type="evidence" value="ECO:0007669"/>
    <property type="project" value="UniProtKB-KW"/>
</dbReference>
<dbReference type="InParanoid" id="A0A162TWV9"/>